<dbReference type="Proteomes" id="UP000327013">
    <property type="component" value="Chromosome 1"/>
</dbReference>
<organism evidence="1 2">
    <name type="scientific">Carpinus fangiana</name>
    <dbReference type="NCBI Taxonomy" id="176857"/>
    <lineage>
        <taxon>Eukaryota</taxon>
        <taxon>Viridiplantae</taxon>
        <taxon>Streptophyta</taxon>
        <taxon>Embryophyta</taxon>
        <taxon>Tracheophyta</taxon>
        <taxon>Spermatophyta</taxon>
        <taxon>Magnoliopsida</taxon>
        <taxon>eudicotyledons</taxon>
        <taxon>Gunneridae</taxon>
        <taxon>Pentapetalae</taxon>
        <taxon>rosids</taxon>
        <taxon>fabids</taxon>
        <taxon>Fagales</taxon>
        <taxon>Betulaceae</taxon>
        <taxon>Carpinus</taxon>
    </lineage>
</organism>
<dbReference type="EMBL" id="CM017321">
    <property type="protein sequence ID" value="KAE7995747.1"/>
    <property type="molecule type" value="Genomic_DNA"/>
</dbReference>
<accession>A0A5N6Q927</accession>
<reference evidence="1 2" key="1">
    <citation type="submission" date="2019-06" db="EMBL/GenBank/DDBJ databases">
        <title>A chromosomal-level reference genome of Carpinus fangiana (Coryloideae, Betulaceae).</title>
        <authorList>
            <person name="Yang X."/>
            <person name="Wang Z."/>
            <person name="Zhang L."/>
            <person name="Hao G."/>
            <person name="Liu J."/>
            <person name="Yang Y."/>
        </authorList>
    </citation>
    <scope>NUCLEOTIDE SEQUENCE [LARGE SCALE GENOMIC DNA]</scope>
    <source>
        <strain evidence="1">Cfa_2016G</strain>
        <tissue evidence="1">Leaf</tissue>
    </source>
</reference>
<dbReference type="AlphaFoldDB" id="A0A5N6Q927"/>
<protein>
    <submittedName>
        <fullName evidence="1">Uncharacterized protein</fullName>
    </submittedName>
</protein>
<evidence type="ECO:0000313" key="1">
    <source>
        <dbReference type="EMBL" id="KAE7995747.1"/>
    </source>
</evidence>
<sequence>MHRNFPVPVVETSTAKPVTSWLIAAVNCNPLIPKARVEFGLTDATWGGCFWWTSKARLTDADSATTLLLLPTT</sequence>
<evidence type="ECO:0000313" key="2">
    <source>
        <dbReference type="Proteomes" id="UP000327013"/>
    </source>
</evidence>
<keyword evidence="2" id="KW-1185">Reference proteome</keyword>
<name>A0A5N6Q927_9ROSI</name>
<proteinExistence type="predicted"/>
<gene>
    <name evidence="1" type="ORF">FH972_000516</name>
</gene>